<dbReference type="SUPFAM" id="SSF53850">
    <property type="entry name" value="Periplasmic binding protein-like II"/>
    <property type="match status" value="1"/>
</dbReference>
<dbReference type="FunFam" id="1.10.10.10:FF:000001">
    <property type="entry name" value="LysR family transcriptional regulator"/>
    <property type="match status" value="1"/>
</dbReference>
<evidence type="ECO:0000256" key="3">
    <source>
        <dbReference type="ARBA" id="ARBA00023125"/>
    </source>
</evidence>
<dbReference type="EMBL" id="AZCU01000026">
    <property type="protein sequence ID" value="KRK22138.1"/>
    <property type="molecule type" value="Genomic_DNA"/>
</dbReference>
<dbReference type="RefSeq" id="WP_050339797.1">
    <property type="nucleotide sequence ID" value="NZ_AZCU01000026.1"/>
</dbReference>
<dbReference type="GeneID" id="49395158"/>
<dbReference type="Proteomes" id="UP000051020">
    <property type="component" value="Unassembled WGS sequence"/>
</dbReference>
<comment type="similarity">
    <text evidence="1">Belongs to the LysR transcriptional regulatory family.</text>
</comment>
<reference evidence="6 7" key="1">
    <citation type="journal article" date="2015" name="Genome Announc.">
        <title>Expanding the biotechnology potential of lactobacilli through comparative genomics of 213 strains and associated genera.</title>
        <authorList>
            <person name="Sun Z."/>
            <person name="Harris H.M."/>
            <person name="McCann A."/>
            <person name="Guo C."/>
            <person name="Argimon S."/>
            <person name="Zhang W."/>
            <person name="Yang X."/>
            <person name="Jeffery I.B."/>
            <person name="Cooney J.C."/>
            <person name="Kagawa T.F."/>
            <person name="Liu W."/>
            <person name="Song Y."/>
            <person name="Salvetti E."/>
            <person name="Wrobel A."/>
            <person name="Rasinkangas P."/>
            <person name="Parkhill J."/>
            <person name="Rea M.C."/>
            <person name="O'Sullivan O."/>
            <person name="Ritari J."/>
            <person name="Douillard F.P."/>
            <person name="Paul Ross R."/>
            <person name="Yang R."/>
            <person name="Briner A.E."/>
            <person name="Felis G.E."/>
            <person name="de Vos W.M."/>
            <person name="Barrangou R."/>
            <person name="Klaenhammer T.R."/>
            <person name="Caufield P.W."/>
            <person name="Cui Y."/>
            <person name="Zhang H."/>
            <person name="O'Toole P.W."/>
        </authorList>
    </citation>
    <scope>NUCLEOTIDE SEQUENCE [LARGE SCALE GENOMIC DNA]</scope>
    <source>
        <strain evidence="6 7">DSM 20314</strain>
    </source>
</reference>
<feature type="domain" description="HTH lysR-type" evidence="5">
    <location>
        <begin position="1"/>
        <end position="58"/>
    </location>
</feature>
<dbReference type="PANTHER" id="PTHR30346">
    <property type="entry name" value="TRANSCRIPTIONAL DUAL REGULATOR HCAR-RELATED"/>
    <property type="match status" value="1"/>
</dbReference>
<protein>
    <submittedName>
        <fullName evidence="6">Transcription regulator</fullName>
    </submittedName>
</protein>
<keyword evidence="4" id="KW-0804">Transcription</keyword>
<evidence type="ECO:0000256" key="1">
    <source>
        <dbReference type="ARBA" id="ARBA00009437"/>
    </source>
</evidence>
<dbReference type="InterPro" id="IPR000847">
    <property type="entry name" value="LysR_HTH_N"/>
</dbReference>
<dbReference type="InterPro" id="IPR005119">
    <property type="entry name" value="LysR_subst-bd"/>
</dbReference>
<dbReference type="Gene3D" id="1.10.10.10">
    <property type="entry name" value="Winged helix-like DNA-binding domain superfamily/Winged helix DNA-binding domain"/>
    <property type="match status" value="1"/>
</dbReference>
<dbReference type="Pfam" id="PF00126">
    <property type="entry name" value="HTH_1"/>
    <property type="match status" value="1"/>
</dbReference>
<dbReference type="CDD" id="cd05466">
    <property type="entry name" value="PBP2_LTTR_substrate"/>
    <property type="match status" value="1"/>
</dbReference>
<keyword evidence="2" id="KW-0805">Transcription regulation</keyword>
<dbReference type="SUPFAM" id="SSF46785">
    <property type="entry name" value="Winged helix' DNA-binding domain"/>
    <property type="match status" value="1"/>
</dbReference>
<dbReference type="Gene3D" id="3.40.190.290">
    <property type="match status" value="1"/>
</dbReference>
<accession>A0A837R661</accession>
<dbReference type="GO" id="GO:0032993">
    <property type="term" value="C:protein-DNA complex"/>
    <property type="evidence" value="ECO:0007669"/>
    <property type="project" value="TreeGrafter"/>
</dbReference>
<dbReference type="InterPro" id="IPR036390">
    <property type="entry name" value="WH_DNA-bd_sf"/>
</dbReference>
<evidence type="ECO:0000313" key="6">
    <source>
        <dbReference type="EMBL" id="KRK22138.1"/>
    </source>
</evidence>
<evidence type="ECO:0000256" key="4">
    <source>
        <dbReference type="ARBA" id="ARBA00023163"/>
    </source>
</evidence>
<keyword evidence="3" id="KW-0238">DNA-binding</keyword>
<dbReference type="PROSITE" id="PS50931">
    <property type="entry name" value="HTH_LYSR"/>
    <property type="match status" value="1"/>
</dbReference>
<proteinExistence type="inferred from homology"/>
<dbReference type="PANTHER" id="PTHR30346:SF28">
    <property type="entry name" value="HTH-TYPE TRANSCRIPTIONAL REGULATOR CYNR"/>
    <property type="match status" value="1"/>
</dbReference>
<gene>
    <name evidence="6" type="ORF">FD24_GL001917</name>
</gene>
<dbReference type="GO" id="GO:0003700">
    <property type="term" value="F:DNA-binding transcription factor activity"/>
    <property type="evidence" value="ECO:0007669"/>
    <property type="project" value="InterPro"/>
</dbReference>
<comment type="caution">
    <text evidence="6">The sequence shown here is derived from an EMBL/GenBank/DDBJ whole genome shotgun (WGS) entry which is preliminary data.</text>
</comment>
<dbReference type="AlphaFoldDB" id="A0A837R661"/>
<name>A0A837R661_LACPE</name>
<evidence type="ECO:0000259" key="5">
    <source>
        <dbReference type="PROSITE" id="PS50931"/>
    </source>
</evidence>
<dbReference type="Pfam" id="PF03466">
    <property type="entry name" value="LysR_substrate"/>
    <property type="match status" value="1"/>
</dbReference>
<evidence type="ECO:0000313" key="7">
    <source>
        <dbReference type="Proteomes" id="UP000051020"/>
    </source>
</evidence>
<evidence type="ECO:0000256" key="2">
    <source>
        <dbReference type="ARBA" id="ARBA00023015"/>
    </source>
</evidence>
<dbReference type="GO" id="GO:0003677">
    <property type="term" value="F:DNA binding"/>
    <property type="evidence" value="ECO:0007669"/>
    <property type="project" value="UniProtKB-KW"/>
</dbReference>
<sequence>MDFDRLQTFLRVVQYGSFQQVAAHEYRSQRAVSKQMTQLEHELQVTLFQRGHNRISLTPQGRLFWASAQDIVNNYTAALTELREFDAPTKRLLRVGYFSAFEQPLLLRALYALKKRWPDSQFVVRQGSNEHLTQQVLDGSLDLTLSISYGRPAVAAATKLQATSIYHNQMVMGVSRLNPLSKLEELPQQALTTLPILYYSPESSTFLLESFLASAPFIQDYEQIRRVTSAEQMHLLVSLNQAVAFYPAGLISAKHDEQVAYLPIEGDNLQDYDIVALTQPGQQPPLLKALMQQFSQTKL</sequence>
<organism evidence="6 7">
    <name type="scientific">Lactiplantibacillus pentosus DSM 20314</name>
    <dbReference type="NCBI Taxonomy" id="1423791"/>
    <lineage>
        <taxon>Bacteria</taxon>
        <taxon>Bacillati</taxon>
        <taxon>Bacillota</taxon>
        <taxon>Bacilli</taxon>
        <taxon>Lactobacillales</taxon>
        <taxon>Lactobacillaceae</taxon>
        <taxon>Lactiplantibacillus</taxon>
    </lineage>
</organism>
<dbReference type="InterPro" id="IPR036388">
    <property type="entry name" value="WH-like_DNA-bd_sf"/>
</dbReference>